<organism evidence="2 3">
    <name type="scientific">Microbacterium paludicola</name>
    <dbReference type="NCBI Taxonomy" id="300019"/>
    <lineage>
        <taxon>Bacteria</taxon>
        <taxon>Bacillati</taxon>
        <taxon>Actinomycetota</taxon>
        <taxon>Actinomycetes</taxon>
        <taxon>Micrococcales</taxon>
        <taxon>Microbacteriaceae</taxon>
        <taxon>Microbacterium</taxon>
    </lineage>
</organism>
<keyword evidence="1" id="KW-0472">Membrane</keyword>
<comment type="caution">
    <text evidence="2">The sequence shown here is derived from an EMBL/GenBank/DDBJ whole genome shotgun (WGS) entry which is preliminary data.</text>
</comment>
<dbReference type="AlphaFoldDB" id="A0A4Y9FV88"/>
<dbReference type="EMBL" id="SPQB01000017">
    <property type="protein sequence ID" value="TFU32894.1"/>
    <property type="molecule type" value="Genomic_DNA"/>
</dbReference>
<feature type="transmembrane region" description="Helical" evidence="1">
    <location>
        <begin position="246"/>
        <end position="267"/>
    </location>
</feature>
<feature type="transmembrane region" description="Helical" evidence="1">
    <location>
        <begin position="133"/>
        <end position="163"/>
    </location>
</feature>
<dbReference type="GO" id="GO:0020037">
    <property type="term" value="F:heme binding"/>
    <property type="evidence" value="ECO:0007669"/>
    <property type="project" value="TreeGrafter"/>
</dbReference>
<evidence type="ECO:0000313" key="3">
    <source>
        <dbReference type="Proteomes" id="UP000298358"/>
    </source>
</evidence>
<dbReference type="OrthoDB" id="9795587at2"/>
<dbReference type="InterPro" id="IPR051542">
    <property type="entry name" value="Hydrogenase_cytochrome"/>
</dbReference>
<dbReference type="InterPro" id="IPR016174">
    <property type="entry name" value="Di-haem_cyt_TM"/>
</dbReference>
<dbReference type="GO" id="GO:0022904">
    <property type="term" value="P:respiratory electron transport chain"/>
    <property type="evidence" value="ECO:0007669"/>
    <property type="project" value="InterPro"/>
</dbReference>
<protein>
    <submittedName>
        <fullName evidence="2">Uncharacterized protein</fullName>
    </submittedName>
</protein>
<keyword evidence="3" id="KW-1185">Reference proteome</keyword>
<dbReference type="Proteomes" id="UP000298358">
    <property type="component" value="Unassembled WGS sequence"/>
</dbReference>
<gene>
    <name evidence="2" type="ORF">E4U02_08535</name>
</gene>
<keyword evidence="1" id="KW-1133">Transmembrane helix</keyword>
<feature type="transmembrane region" description="Helical" evidence="1">
    <location>
        <begin position="86"/>
        <end position="105"/>
    </location>
</feature>
<accession>A0A4Y9FV88</accession>
<dbReference type="GO" id="GO:0005886">
    <property type="term" value="C:plasma membrane"/>
    <property type="evidence" value="ECO:0007669"/>
    <property type="project" value="UniProtKB-SubCell"/>
</dbReference>
<feature type="transmembrane region" description="Helical" evidence="1">
    <location>
        <begin position="287"/>
        <end position="306"/>
    </location>
</feature>
<proteinExistence type="predicted"/>
<dbReference type="Gene3D" id="1.20.950.20">
    <property type="entry name" value="Transmembrane di-heme cytochromes, Chain C"/>
    <property type="match status" value="1"/>
</dbReference>
<dbReference type="PANTHER" id="PTHR30485:SF1">
    <property type="entry name" value="CYTOCHROME YDHU-RELATED"/>
    <property type="match status" value="1"/>
</dbReference>
<sequence length="327" mass="36346">MTSCYRREGAGRRPPGEPWHDLLVTSARLPTPLRVVYGLFGIAALTALAFTVVFFTRWVSSLGPVEAFLAAYPGTAPLPEGRGVGIPPWLSWTHFLNAFFLLLIIRSGIRIRGEKTPSGLWTSRRVKKRRMSLTIWFHLAIDALWMLNGVAYVVLLFATGYWVRIVPTSLDVFPHALSALIQYVSLDWPTHGGWTGYNGLQQLFYFAIVFLATPLAILTGARLSAFWPRGDSRLNRAFPVDLAKAIHFPTMLFFVGFVIVHVGLVLATGALRNLNAMYGGQDAVNWTGFWIFVASLVAMAGGWIAARDRVIAPIAQLFGDVRMRPTR</sequence>
<dbReference type="SUPFAM" id="SSF81342">
    <property type="entry name" value="Transmembrane di-heme cytochromes"/>
    <property type="match status" value="1"/>
</dbReference>
<evidence type="ECO:0000313" key="2">
    <source>
        <dbReference type="EMBL" id="TFU32894.1"/>
    </source>
</evidence>
<name>A0A4Y9FV88_9MICO</name>
<feature type="transmembrane region" description="Helical" evidence="1">
    <location>
        <begin position="203"/>
        <end position="225"/>
    </location>
</feature>
<dbReference type="GO" id="GO:0009055">
    <property type="term" value="F:electron transfer activity"/>
    <property type="evidence" value="ECO:0007669"/>
    <property type="project" value="InterPro"/>
</dbReference>
<feature type="transmembrane region" description="Helical" evidence="1">
    <location>
        <begin position="35"/>
        <end position="55"/>
    </location>
</feature>
<evidence type="ECO:0000256" key="1">
    <source>
        <dbReference type="SAM" id="Phobius"/>
    </source>
</evidence>
<keyword evidence="1" id="KW-0812">Transmembrane</keyword>
<reference evidence="2 3" key="1">
    <citation type="submission" date="2019-03" db="EMBL/GenBank/DDBJ databases">
        <title>Diversity of the mouse oral microbiome.</title>
        <authorList>
            <person name="Joseph S."/>
            <person name="Aduse-Opoku J."/>
            <person name="Curtis M."/>
            <person name="Wade W."/>
            <person name="Hashim A."/>
        </authorList>
    </citation>
    <scope>NUCLEOTIDE SEQUENCE [LARGE SCALE GENOMIC DNA]</scope>
    <source>
        <strain evidence="2 3">P1012</strain>
    </source>
</reference>
<dbReference type="PANTHER" id="PTHR30485">
    <property type="entry name" value="NI/FE-HYDROGENASE 1 B-TYPE CYTOCHROME SUBUNIT"/>
    <property type="match status" value="1"/>
</dbReference>